<feature type="compositionally biased region" description="Low complexity" evidence="8">
    <location>
        <begin position="91"/>
        <end position="107"/>
    </location>
</feature>
<evidence type="ECO:0000256" key="3">
    <source>
        <dbReference type="ARBA" id="ARBA00023125"/>
    </source>
</evidence>
<comment type="similarity">
    <text evidence="2">Belongs to the EMX homeobox family.</text>
</comment>
<keyword evidence="5 6" id="KW-0539">Nucleus</keyword>
<dbReference type="InterPro" id="IPR020479">
    <property type="entry name" value="HD_metazoa"/>
</dbReference>
<feature type="compositionally biased region" description="Low complexity" evidence="8">
    <location>
        <begin position="173"/>
        <end position="186"/>
    </location>
</feature>
<dbReference type="Gene3D" id="1.10.10.60">
    <property type="entry name" value="Homeodomain-like"/>
    <property type="match status" value="1"/>
</dbReference>
<organism evidence="10">
    <name type="scientific">Melanaphis sacchari</name>
    <dbReference type="NCBI Taxonomy" id="742174"/>
    <lineage>
        <taxon>Eukaryota</taxon>
        <taxon>Metazoa</taxon>
        <taxon>Ecdysozoa</taxon>
        <taxon>Arthropoda</taxon>
        <taxon>Hexapoda</taxon>
        <taxon>Insecta</taxon>
        <taxon>Pterygota</taxon>
        <taxon>Neoptera</taxon>
        <taxon>Paraneoptera</taxon>
        <taxon>Hemiptera</taxon>
        <taxon>Sternorrhyncha</taxon>
        <taxon>Aphidomorpha</taxon>
        <taxon>Aphidoidea</taxon>
        <taxon>Aphididae</taxon>
        <taxon>Aphidini</taxon>
        <taxon>Melanaphis</taxon>
    </lineage>
</organism>
<evidence type="ECO:0000256" key="7">
    <source>
        <dbReference type="RuleBase" id="RU000682"/>
    </source>
</evidence>
<gene>
    <name evidence="10" type="primary">ems</name>
</gene>
<dbReference type="GO" id="GO:0000978">
    <property type="term" value="F:RNA polymerase II cis-regulatory region sequence-specific DNA binding"/>
    <property type="evidence" value="ECO:0007669"/>
    <property type="project" value="TreeGrafter"/>
</dbReference>
<dbReference type="InterPro" id="IPR050877">
    <property type="entry name" value="EMX-VAX-Noto_Homeobox_TFs"/>
</dbReference>
<keyword evidence="4 6" id="KW-0371">Homeobox</keyword>
<reference evidence="10" key="1">
    <citation type="submission" date="2017-10" db="EMBL/GenBank/DDBJ databases">
        <title>Transcriptome Assembly of Sugarcane Aphid Adults.</title>
        <authorList>
            <person name="Scully E.D."/>
            <person name="Palmer N.A."/>
            <person name="Geib S.M."/>
            <person name="Sarath G."/>
            <person name="Sattler S.E."/>
        </authorList>
    </citation>
    <scope>NUCLEOTIDE SEQUENCE</scope>
    <source>
        <tissue evidence="10">Whole body</tissue>
    </source>
</reference>
<dbReference type="FunFam" id="1.10.10.60:FF:000081">
    <property type="entry name" value="Empty spiracles homeobox 2"/>
    <property type="match status" value="1"/>
</dbReference>
<protein>
    <submittedName>
        <fullName evidence="10">Homeotic protein empty spiracles</fullName>
    </submittedName>
</protein>
<accession>A0A2H8TTT5</accession>
<feature type="region of interest" description="Disordered" evidence="8">
    <location>
        <begin position="173"/>
        <end position="196"/>
    </location>
</feature>
<dbReference type="AlphaFoldDB" id="A0A2H8TTT5"/>
<dbReference type="PROSITE" id="PS50071">
    <property type="entry name" value="HOMEOBOX_2"/>
    <property type="match status" value="1"/>
</dbReference>
<dbReference type="PRINTS" id="PR00031">
    <property type="entry name" value="HTHREPRESSR"/>
</dbReference>
<evidence type="ECO:0000256" key="5">
    <source>
        <dbReference type="ARBA" id="ARBA00023242"/>
    </source>
</evidence>
<dbReference type="EMBL" id="GFXV01005868">
    <property type="protein sequence ID" value="MBW17673.1"/>
    <property type="molecule type" value="Transcribed_RNA"/>
</dbReference>
<evidence type="ECO:0000256" key="4">
    <source>
        <dbReference type="ARBA" id="ARBA00023155"/>
    </source>
</evidence>
<feature type="region of interest" description="Disordered" evidence="8">
    <location>
        <begin position="286"/>
        <end position="366"/>
    </location>
</feature>
<dbReference type="GO" id="GO:0007420">
    <property type="term" value="P:brain development"/>
    <property type="evidence" value="ECO:0007669"/>
    <property type="project" value="TreeGrafter"/>
</dbReference>
<dbReference type="GO" id="GO:0000981">
    <property type="term" value="F:DNA-binding transcription factor activity, RNA polymerase II-specific"/>
    <property type="evidence" value="ECO:0007669"/>
    <property type="project" value="InterPro"/>
</dbReference>
<dbReference type="CDD" id="cd00086">
    <property type="entry name" value="homeodomain"/>
    <property type="match status" value="1"/>
</dbReference>
<dbReference type="SMART" id="SM00389">
    <property type="entry name" value="HOX"/>
    <property type="match status" value="1"/>
</dbReference>
<dbReference type="PROSITE" id="PS00027">
    <property type="entry name" value="HOMEOBOX_1"/>
    <property type="match status" value="1"/>
</dbReference>
<dbReference type="InterPro" id="IPR017970">
    <property type="entry name" value="Homeobox_CS"/>
</dbReference>
<comment type="subcellular location">
    <subcellularLocation>
        <location evidence="1 6 7">Nucleus</location>
    </subcellularLocation>
</comment>
<dbReference type="InterPro" id="IPR009057">
    <property type="entry name" value="Homeodomain-like_sf"/>
</dbReference>
<feature type="region of interest" description="Disordered" evidence="8">
    <location>
        <begin position="26"/>
        <end position="113"/>
    </location>
</feature>
<feature type="DNA-binding region" description="Homeobox" evidence="6">
    <location>
        <begin position="234"/>
        <end position="293"/>
    </location>
</feature>
<evidence type="ECO:0000256" key="8">
    <source>
        <dbReference type="SAM" id="MobiDB-lite"/>
    </source>
</evidence>
<name>A0A2H8TTT5_9HEMI</name>
<dbReference type="Pfam" id="PF00046">
    <property type="entry name" value="Homeodomain"/>
    <property type="match status" value="1"/>
</dbReference>
<dbReference type="GO" id="GO:0030182">
    <property type="term" value="P:neuron differentiation"/>
    <property type="evidence" value="ECO:0007669"/>
    <property type="project" value="TreeGrafter"/>
</dbReference>
<feature type="compositionally biased region" description="Basic residues" evidence="8">
    <location>
        <begin position="66"/>
        <end position="90"/>
    </location>
</feature>
<evidence type="ECO:0000256" key="1">
    <source>
        <dbReference type="ARBA" id="ARBA00004123"/>
    </source>
</evidence>
<sequence length="366" mass="39799">MIQVAATPMIVKPKIGFSIESIVGAGSRSPARSEGSSVAHDESEACSSAAGSPLNPGSVSPPPPSSHHHHHHHQQQHQQHQHQQSHHVHQHQQQQQQHEQQQTSAASGTGGTTVFKPSALPAAAGYGSSSVAAAAAAAAAAGHLAKGLQYVHEPLTPPPAHPHPHHPFAFAAAAAAAAAAHHFQPNPHHPQHQPTRDTYPLYPWLLSRHGRIFPHRFPGGPDIPGFLLQPFRKPKRIRTAFSPSQLLKLEHAFEKNHYVVGAERKQLAQSLSLTETQVKVWFQNRRTKHKRMQQEEEAKVQQQQSGGGGGGSKNSHHVNKWKQETQNSGSDSEMHHYGEGSPQSAQHRDDGTMHYDGYSSEADSDV</sequence>
<dbReference type="InterPro" id="IPR000047">
    <property type="entry name" value="HTH_motif"/>
</dbReference>
<feature type="domain" description="Homeobox" evidence="9">
    <location>
        <begin position="232"/>
        <end position="292"/>
    </location>
</feature>
<dbReference type="GO" id="GO:0005634">
    <property type="term" value="C:nucleus"/>
    <property type="evidence" value="ECO:0007669"/>
    <property type="project" value="UniProtKB-SubCell"/>
</dbReference>
<keyword evidence="3 6" id="KW-0238">DNA-binding</keyword>
<evidence type="ECO:0000256" key="2">
    <source>
        <dbReference type="ARBA" id="ARBA00007397"/>
    </source>
</evidence>
<dbReference type="PANTHER" id="PTHR24339:SF28">
    <property type="entry name" value="E5-RELATED"/>
    <property type="match status" value="1"/>
</dbReference>
<dbReference type="SUPFAM" id="SSF46689">
    <property type="entry name" value="Homeodomain-like"/>
    <property type="match status" value="1"/>
</dbReference>
<dbReference type="OrthoDB" id="6159439at2759"/>
<evidence type="ECO:0000313" key="10">
    <source>
        <dbReference type="EMBL" id="MBW17673.1"/>
    </source>
</evidence>
<proteinExistence type="inferred from homology"/>
<evidence type="ECO:0000256" key="6">
    <source>
        <dbReference type="PROSITE-ProRule" id="PRU00108"/>
    </source>
</evidence>
<dbReference type="PANTHER" id="PTHR24339">
    <property type="entry name" value="HOMEOBOX PROTEIN EMX-RELATED"/>
    <property type="match status" value="1"/>
</dbReference>
<evidence type="ECO:0000259" key="9">
    <source>
        <dbReference type="PROSITE" id="PS50071"/>
    </source>
</evidence>
<dbReference type="PRINTS" id="PR00024">
    <property type="entry name" value="HOMEOBOX"/>
</dbReference>
<dbReference type="InterPro" id="IPR001356">
    <property type="entry name" value="HD"/>
</dbReference>